<comment type="caution">
    <text evidence="1">The sequence shown here is derived from an EMBL/GenBank/DDBJ whole genome shotgun (WGS) entry which is preliminary data.</text>
</comment>
<accession>X1ILY4</accession>
<proteinExistence type="predicted"/>
<evidence type="ECO:0000313" key="1">
    <source>
        <dbReference type="EMBL" id="GAH82727.1"/>
    </source>
</evidence>
<gene>
    <name evidence="1" type="ORF">S03H2_55743</name>
</gene>
<name>X1ILY4_9ZZZZ</name>
<protein>
    <submittedName>
        <fullName evidence="1">Uncharacterized protein</fullName>
    </submittedName>
</protein>
<reference evidence="1" key="1">
    <citation type="journal article" date="2014" name="Front. Microbiol.">
        <title>High frequency of phylogenetically diverse reductive dehalogenase-homologous genes in deep subseafloor sedimentary metagenomes.</title>
        <authorList>
            <person name="Kawai M."/>
            <person name="Futagami T."/>
            <person name="Toyoda A."/>
            <person name="Takaki Y."/>
            <person name="Nishi S."/>
            <person name="Hori S."/>
            <person name="Arai W."/>
            <person name="Tsubouchi T."/>
            <person name="Morono Y."/>
            <person name="Uchiyama I."/>
            <person name="Ito T."/>
            <person name="Fujiyama A."/>
            <person name="Inagaki F."/>
            <person name="Takami H."/>
        </authorList>
    </citation>
    <scope>NUCLEOTIDE SEQUENCE</scope>
    <source>
        <strain evidence="1">Expedition CK06-06</strain>
    </source>
</reference>
<organism evidence="1">
    <name type="scientific">marine sediment metagenome</name>
    <dbReference type="NCBI Taxonomy" id="412755"/>
    <lineage>
        <taxon>unclassified sequences</taxon>
        <taxon>metagenomes</taxon>
        <taxon>ecological metagenomes</taxon>
    </lineage>
</organism>
<sequence length="40" mass="4246">MDIFLLGHTPKEGLDLSLHRYPSQASFAQHLGPPKAGSGA</sequence>
<dbReference type="EMBL" id="BARU01035632">
    <property type="protein sequence ID" value="GAH82727.1"/>
    <property type="molecule type" value="Genomic_DNA"/>
</dbReference>
<dbReference type="AlphaFoldDB" id="X1ILY4"/>